<organism evidence="1 2">
    <name type="scientific">Persea americana</name>
    <name type="common">Avocado</name>
    <dbReference type="NCBI Taxonomy" id="3435"/>
    <lineage>
        <taxon>Eukaryota</taxon>
        <taxon>Viridiplantae</taxon>
        <taxon>Streptophyta</taxon>
        <taxon>Embryophyta</taxon>
        <taxon>Tracheophyta</taxon>
        <taxon>Spermatophyta</taxon>
        <taxon>Magnoliopsida</taxon>
        <taxon>Magnoliidae</taxon>
        <taxon>Laurales</taxon>
        <taxon>Lauraceae</taxon>
        <taxon>Persea</taxon>
    </lineage>
</organism>
<evidence type="ECO:0000313" key="1">
    <source>
        <dbReference type="EMBL" id="KAJ8640873.1"/>
    </source>
</evidence>
<proteinExistence type="predicted"/>
<dbReference type="Proteomes" id="UP001234297">
    <property type="component" value="Chromosome 5"/>
</dbReference>
<accession>A0ACC2M5Y8</accession>
<sequence length="522" mass="57849">MADALEEVMNLACHLNALYPHIKRSSNSMAVALAKEGVGSPSLVFGHGDHSFVLTFEAEKEREGFWISFMETKEKENQTPHQISSGMMQSQSTNFENFISKGSGDYELGELERALISYLEGQDHSSVDQPKQSLGIQSPTLNIFPSQPILAEPTAKCGVSLVYSTTGACSRPPEASMEVANPRKGPATVPQPRKEVNLGLKQREGNRKGPTSSSEHEGPKTPDAKTLRRLAQNREAARKSRLRKKAYVQQLESSRMKLAQLEQELQWARSQGVVFGSGGGGVLLGDQSIPTSAASLSSEAAIFDMEYRQWLDEHHRLMSELRSAVQEDLPENDLSLFVHNCLVHYDEMMSLKSMAVKSDVFHLISGVWKTPAERCFMWMGGFRPSELIKVLLSHIEPLTEPQIVGICSLQQSTQEAEDALSHGLEALHQSLSETIASDALSCPPDNMAHYMGHMAVALNKLSTLQGFVGQADNLRQQTFHRLHQILTAHQAARCFLAIADYFHRLRALSCLWLARPGQEQQC</sequence>
<name>A0ACC2M5Y8_PERAE</name>
<reference evidence="1 2" key="1">
    <citation type="journal article" date="2022" name="Hortic Res">
        <title>A haplotype resolved chromosomal level avocado genome allows analysis of novel avocado genes.</title>
        <authorList>
            <person name="Nath O."/>
            <person name="Fletcher S.J."/>
            <person name="Hayward A."/>
            <person name="Shaw L.M."/>
            <person name="Masouleh A.K."/>
            <person name="Furtado A."/>
            <person name="Henry R.J."/>
            <person name="Mitter N."/>
        </authorList>
    </citation>
    <scope>NUCLEOTIDE SEQUENCE [LARGE SCALE GENOMIC DNA]</scope>
    <source>
        <strain evidence="2">cv. Hass</strain>
    </source>
</reference>
<keyword evidence="2" id="KW-1185">Reference proteome</keyword>
<protein>
    <submittedName>
        <fullName evidence="1">Uncharacterized protein</fullName>
    </submittedName>
</protein>
<comment type="caution">
    <text evidence="1">The sequence shown here is derived from an EMBL/GenBank/DDBJ whole genome shotgun (WGS) entry which is preliminary data.</text>
</comment>
<evidence type="ECO:0000313" key="2">
    <source>
        <dbReference type="Proteomes" id="UP001234297"/>
    </source>
</evidence>
<dbReference type="EMBL" id="CM056813">
    <property type="protein sequence ID" value="KAJ8640873.1"/>
    <property type="molecule type" value="Genomic_DNA"/>
</dbReference>
<gene>
    <name evidence="1" type="ORF">MRB53_017567</name>
</gene>